<protein>
    <submittedName>
        <fullName evidence="1">Uncharacterized protein</fullName>
    </submittedName>
</protein>
<accession>A0A1R3KRD9</accession>
<comment type="caution">
    <text evidence="1">The sequence shown here is derived from an EMBL/GenBank/DDBJ whole genome shotgun (WGS) entry which is preliminary data.</text>
</comment>
<dbReference type="AlphaFoldDB" id="A0A1R3KRD9"/>
<dbReference type="Proteomes" id="UP000187203">
    <property type="component" value="Unassembled WGS sequence"/>
</dbReference>
<gene>
    <name evidence="1" type="ORF">COLO4_05323</name>
</gene>
<organism evidence="1 2">
    <name type="scientific">Corchorus olitorius</name>
    <dbReference type="NCBI Taxonomy" id="93759"/>
    <lineage>
        <taxon>Eukaryota</taxon>
        <taxon>Viridiplantae</taxon>
        <taxon>Streptophyta</taxon>
        <taxon>Embryophyta</taxon>
        <taxon>Tracheophyta</taxon>
        <taxon>Spermatophyta</taxon>
        <taxon>Magnoliopsida</taxon>
        <taxon>eudicotyledons</taxon>
        <taxon>Gunneridae</taxon>
        <taxon>Pentapetalae</taxon>
        <taxon>rosids</taxon>
        <taxon>malvids</taxon>
        <taxon>Malvales</taxon>
        <taxon>Malvaceae</taxon>
        <taxon>Grewioideae</taxon>
        <taxon>Apeibeae</taxon>
        <taxon>Corchorus</taxon>
    </lineage>
</organism>
<name>A0A1R3KRD9_9ROSI</name>
<reference evidence="2" key="1">
    <citation type="submission" date="2013-09" db="EMBL/GenBank/DDBJ databases">
        <title>Corchorus olitorius genome sequencing.</title>
        <authorList>
            <person name="Alam M."/>
            <person name="Haque M.S."/>
            <person name="Islam M.S."/>
            <person name="Emdad E.M."/>
            <person name="Islam M.M."/>
            <person name="Ahmed B."/>
            <person name="Halim A."/>
            <person name="Hossen Q.M.M."/>
            <person name="Hossain M.Z."/>
            <person name="Ahmed R."/>
            <person name="Khan M.M."/>
            <person name="Islam R."/>
            <person name="Rashid M.M."/>
            <person name="Khan S.A."/>
            <person name="Rahman M.S."/>
            <person name="Alam M."/>
            <person name="Yahiya A.S."/>
            <person name="Khan M.S."/>
            <person name="Azam M.S."/>
            <person name="Haque T."/>
            <person name="Lashkar M.Z.H."/>
            <person name="Akhand A.I."/>
            <person name="Morshed G."/>
            <person name="Roy S."/>
            <person name="Uddin K.S."/>
            <person name="Rabeya T."/>
            <person name="Hossain A.S."/>
            <person name="Chowdhury A."/>
            <person name="Snigdha A.R."/>
            <person name="Mortoza M.S."/>
            <person name="Matin S.A."/>
            <person name="Hoque S.M.E."/>
            <person name="Islam M.K."/>
            <person name="Roy D.K."/>
            <person name="Haider R."/>
            <person name="Moosa M.M."/>
            <person name="Elias S.M."/>
            <person name="Hasan A.M."/>
            <person name="Jahan S."/>
            <person name="Shafiuddin M."/>
            <person name="Mahmood N."/>
            <person name="Shommy N.S."/>
        </authorList>
    </citation>
    <scope>NUCLEOTIDE SEQUENCE [LARGE SCALE GENOMIC DNA]</scope>
    <source>
        <strain evidence="2">cv. O-4</strain>
    </source>
</reference>
<sequence length="155" mass="17121">MLDECSPLRIWRAFSVSHSASVLHLRSAIFLLSRGAFSSPRDLRFALGECSPLGTHSAGVLRLALDEGSPLRIRRPFYICDRRSSSSHGEHFPFLGDLRDRRAFSTWHSLGGSSPLGARRALSFSSHEEHSPLLADLRLAIDDRSPLTGSILLSL</sequence>
<proteinExistence type="predicted"/>
<evidence type="ECO:0000313" key="1">
    <source>
        <dbReference type="EMBL" id="OMP09598.1"/>
    </source>
</evidence>
<evidence type="ECO:0000313" key="2">
    <source>
        <dbReference type="Proteomes" id="UP000187203"/>
    </source>
</evidence>
<dbReference type="EMBL" id="AWUE01012301">
    <property type="protein sequence ID" value="OMP09598.1"/>
    <property type="molecule type" value="Genomic_DNA"/>
</dbReference>
<keyword evidence="2" id="KW-1185">Reference proteome</keyword>